<dbReference type="Proteomes" id="UP000028837">
    <property type="component" value="Unassembled WGS sequence"/>
</dbReference>
<gene>
    <name evidence="3" type="ORF">TGDOM2_268430</name>
</gene>
<feature type="region of interest" description="Disordered" evidence="2">
    <location>
        <begin position="611"/>
        <end position="639"/>
    </location>
</feature>
<feature type="compositionally biased region" description="Low complexity" evidence="2">
    <location>
        <begin position="70"/>
        <end position="95"/>
    </location>
</feature>
<sequence length="997" mass="107821">MAGVNDYVQGAPHGPPPDLAVGNPNGRSAPLHQTSEGTPGCLHPSSPDVKLKSSTPGKSARPLPGDEFVSLTTTADSSTPAAVTPTAAVPLPSVASRKDRIYAREPEGPVSSGRQGEVNDPGRDAAPGVAPLNGERLDVASAQTDRPSESQTESSRFATNSSNQLVAVSPADSPSSLQLISFESTEEASLCGARAQHLDAPPGQTDQGARRVPLHAPDRGDSAVDSQFGSSDQTTANLQQLPGYLRNGNSHAQSGVNAAHMWRGNSGEDARTPGDCGLVDCGSSDAEAEAQKLMKSLIAERDLYKAAFGAANEELEELQGSHRELQKALGEADRRLLHSELLLQRQQRQIAAAEQGSETRRVDREDVEQIGGEPPTLHTLEGSHSSAEVIDCRAISRYSGQGRGTTPVSSCSKSPSTTEPVSDQKRPDTQEARYREVARGSMSRNGGNPLSKPHPRCASEYVLSPAVRSSNDSQLGERVIDVFTSRKPRSSLLTSQLPQGGEFAYSAADDVAEFSGGASRYDGRPRNRGSILSFTEGRIRRDCGVHSYRGQKAAQSGGEAGVVMEGSRHSAETATRLRTGLENNNTASAASRGPEDQTMLFAEADRYRGVAAASGTRRSNGRGRRRSSSGEESTPPLRSVSCEGVYGVEADLGNISSSFELLRRHSPSTFPQRGSVRDCDGDENGEGKTSFPSLLQYEAPETAWSRADKKDGALHDNSETLRKSIVDSYFWLHKLSASISSGEYPSVELLVRGVEEQQQLIRVAQTMEEEREQYVDAVANLHAELRSVRDEACIYLLAHQQQATDLQQEADDAHAAADFWLENHLRFMRKWQRIGYGALIYLPSARVVSDEDTWNQQQQLFQTGDHCLMIAGDCEIDPLESPVASDSPTARDLSACKVSQSLRAVDAICAAQVILHDEEEAESGETHASEAAEDLSWAMPDDFVRCPGSDRDSKKVERECFQKRDSNIVEAARGVNHDLQAGWLQRRGERMLLWFLD</sequence>
<evidence type="ECO:0000256" key="1">
    <source>
        <dbReference type="SAM" id="Coils"/>
    </source>
</evidence>
<name>A0A086K427_TOXGO</name>
<feature type="region of interest" description="Disordered" evidence="2">
    <location>
        <begin position="352"/>
        <end position="385"/>
    </location>
</feature>
<keyword evidence="1" id="KW-0175">Coiled coil</keyword>
<feature type="region of interest" description="Disordered" evidence="2">
    <location>
        <begin position="666"/>
        <end position="691"/>
    </location>
</feature>
<evidence type="ECO:0000313" key="4">
    <source>
        <dbReference type="Proteomes" id="UP000028837"/>
    </source>
</evidence>
<dbReference type="OrthoDB" id="330255at2759"/>
<feature type="region of interest" description="Disordered" evidence="2">
    <location>
        <begin position="197"/>
        <end position="232"/>
    </location>
</feature>
<feature type="compositionally biased region" description="Polar residues" evidence="2">
    <location>
        <begin position="404"/>
        <end position="421"/>
    </location>
</feature>
<organism evidence="3 4">
    <name type="scientific">Toxoplasma gondii GAB2-2007-GAL-DOM2</name>
    <dbReference type="NCBI Taxonomy" id="1130820"/>
    <lineage>
        <taxon>Eukaryota</taxon>
        <taxon>Sar</taxon>
        <taxon>Alveolata</taxon>
        <taxon>Apicomplexa</taxon>
        <taxon>Conoidasida</taxon>
        <taxon>Coccidia</taxon>
        <taxon>Eucoccidiorida</taxon>
        <taxon>Eimeriorina</taxon>
        <taxon>Sarcocystidae</taxon>
        <taxon>Toxoplasma</taxon>
    </lineage>
</organism>
<accession>A0A086K427</accession>
<feature type="compositionally biased region" description="Basic and acidic residues" evidence="2">
    <location>
        <begin position="96"/>
        <end position="107"/>
    </location>
</feature>
<feature type="compositionally biased region" description="Basic and acidic residues" evidence="2">
    <location>
        <begin position="422"/>
        <end position="438"/>
    </location>
</feature>
<feature type="coiled-coil region" evidence="1">
    <location>
        <begin position="308"/>
        <end position="335"/>
    </location>
</feature>
<dbReference type="AlphaFoldDB" id="A0A086K427"/>
<evidence type="ECO:0000256" key="2">
    <source>
        <dbReference type="SAM" id="MobiDB-lite"/>
    </source>
</evidence>
<proteinExistence type="predicted"/>
<protein>
    <submittedName>
        <fullName evidence="3">Uncharacterized protein</fullName>
    </submittedName>
</protein>
<comment type="caution">
    <text evidence="3">The sequence shown here is derived from an EMBL/GenBank/DDBJ whole genome shotgun (WGS) entry which is preliminary data.</text>
</comment>
<feature type="region of interest" description="Disordered" evidence="2">
    <location>
        <begin position="1"/>
        <end position="175"/>
    </location>
</feature>
<feature type="region of interest" description="Disordered" evidence="2">
    <location>
        <begin position="398"/>
        <end position="457"/>
    </location>
</feature>
<reference evidence="3 4" key="1">
    <citation type="submission" date="2014-02" db="EMBL/GenBank/DDBJ databases">
        <authorList>
            <person name="Sibley D."/>
            <person name="Venepally P."/>
            <person name="Karamycheva S."/>
            <person name="Hadjithomas M."/>
            <person name="Khan A."/>
            <person name="Brunk B."/>
            <person name="Roos D."/>
            <person name="Caler E."/>
            <person name="Lorenzi H."/>
        </authorList>
    </citation>
    <scope>NUCLEOTIDE SEQUENCE [LARGE SCALE GENOMIC DNA]</scope>
    <source>
        <strain evidence="3 4">GAB2-2007-GAL-DOM2</strain>
    </source>
</reference>
<evidence type="ECO:0000313" key="3">
    <source>
        <dbReference type="EMBL" id="KFG39145.1"/>
    </source>
</evidence>
<dbReference type="VEuPathDB" id="ToxoDB:TGDOM2_268430"/>
<feature type="compositionally biased region" description="Polar residues" evidence="2">
    <location>
        <begin position="141"/>
        <end position="175"/>
    </location>
</feature>
<dbReference type="EMBL" id="AHZU02000872">
    <property type="protein sequence ID" value="KFG39145.1"/>
    <property type="molecule type" value="Genomic_DNA"/>
</dbReference>
<feature type="coiled-coil region" evidence="1">
    <location>
        <begin position="764"/>
        <end position="816"/>
    </location>
</feature>